<sequence length="215" mass="24455">MKCWFPATTASRWLLPLSSTEGATAESEELIDSSDPDESEPEERDESDTEVGEKVVPVRRAKKVVESAEEKKVRLQFEERKKSVTGSIHAGFVENKRVPPPTTEFKHSKPSNLFHNPPDDSTPGLLKTLVSQKPRNIDQGMLYIFDKLLPPSYWLKLSKNSLKYAAFKKAGEDTNADKSPDDRHPSYQGKGKQRPWDPKWVSPNGLLLLHQRRCW</sequence>
<feature type="compositionally biased region" description="Basic and acidic residues" evidence="1">
    <location>
        <begin position="171"/>
        <end position="185"/>
    </location>
</feature>
<feature type="compositionally biased region" description="Acidic residues" evidence="1">
    <location>
        <begin position="26"/>
        <end position="50"/>
    </location>
</feature>
<comment type="caution">
    <text evidence="2">The sequence shown here is derived from an EMBL/GenBank/DDBJ whole genome shotgun (WGS) entry which is preliminary data.</text>
</comment>
<accession>A0AAE0BR09</accession>
<feature type="region of interest" description="Disordered" evidence="1">
    <location>
        <begin position="171"/>
        <end position="198"/>
    </location>
</feature>
<evidence type="ECO:0000256" key="1">
    <source>
        <dbReference type="SAM" id="MobiDB-lite"/>
    </source>
</evidence>
<dbReference type="Proteomes" id="UP001190700">
    <property type="component" value="Unassembled WGS sequence"/>
</dbReference>
<name>A0AAE0BR09_9CHLO</name>
<reference evidence="2 3" key="1">
    <citation type="journal article" date="2015" name="Genome Biol. Evol.">
        <title>Comparative Genomics of a Bacterivorous Green Alga Reveals Evolutionary Causalities and Consequences of Phago-Mixotrophic Mode of Nutrition.</title>
        <authorList>
            <person name="Burns J.A."/>
            <person name="Paasch A."/>
            <person name="Narechania A."/>
            <person name="Kim E."/>
        </authorList>
    </citation>
    <scope>NUCLEOTIDE SEQUENCE [LARGE SCALE GENOMIC DNA]</scope>
    <source>
        <strain evidence="2 3">PLY_AMNH</strain>
    </source>
</reference>
<gene>
    <name evidence="2" type="ORF">CYMTET_49592</name>
</gene>
<proteinExistence type="predicted"/>
<keyword evidence="3" id="KW-1185">Reference proteome</keyword>
<feature type="region of interest" description="Disordered" evidence="1">
    <location>
        <begin position="17"/>
        <end position="55"/>
    </location>
</feature>
<organism evidence="2 3">
    <name type="scientific">Cymbomonas tetramitiformis</name>
    <dbReference type="NCBI Taxonomy" id="36881"/>
    <lineage>
        <taxon>Eukaryota</taxon>
        <taxon>Viridiplantae</taxon>
        <taxon>Chlorophyta</taxon>
        <taxon>Pyramimonadophyceae</taxon>
        <taxon>Pyramimonadales</taxon>
        <taxon>Pyramimonadaceae</taxon>
        <taxon>Cymbomonas</taxon>
    </lineage>
</organism>
<evidence type="ECO:0000313" key="3">
    <source>
        <dbReference type="Proteomes" id="UP001190700"/>
    </source>
</evidence>
<protein>
    <submittedName>
        <fullName evidence="2">Uncharacterized protein</fullName>
    </submittedName>
</protein>
<dbReference type="EMBL" id="LGRX02033603">
    <property type="protein sequence ID" value="KAK3240573.1"/>
    <property type="molecule type" value="Genomic_DNA"/>
</dbReference>
<evidence type="ECO:0000313" key="2">
    <source>
        <dbReference type="EMBL" id="KAK3240573.1"/>
    </source>
</evidence>
<feature type="region of interest" description="Disordered" evidence="1">
    <location>
        <begin position="94"/>
        <end position="120"/>
    </location>
</feature>
<dbReference type="AlphaFoldDB" id="A0AAE0BR09"/>